<evidence type="ECO:0000256" key="1">
    <source>
        <dbReference type="SAM" id="MobiDB-lite"/>
    </source>
</evidence>
<feature type="region of interest" description="Disordered" evidence="1">
    <location>
        <begin position="615"/>
        <end position="636"/>
    </location>
</feature>
<dbReference type="WBParaSite" id="SVE_0409500.1">
    <property type="protein sequence ID" value="SVE_0409500.1"/>
    <property type="gene ID" value="SVE_0409500"/>
</dbReference>
<evidence type="ECO:0000313" key="2">
    <source>
        <dbReference type="Proteomes" id="UP000035680"/>
    </source>
</evidence>
<dbReference type="Proteomes" id="UP000035680">
    <property type="component" value="Unassembled WGS sequence"/>
</dbReference>
<protein>
    <submittedName>
        <fullName evidence="3">Mediator of RNA polymerase II transcription subunit 24</fullName>
    </submittedName>
</protein>
<dbReference type="AlphaFoldDB" id="A0A0K0F5K4"/>
<reference evidence="2" key="1">
    <citation type="submission" date="2014-07" db="EMBL/GenBank/DDBJ databases">
        <authorList>
            <person name="Martin A.A"/>
            <person name="De Silva N."/>
        </authorList>
    </citation>
    <scope>NUCLEOTIDE SEQUENCE</scope>
</reference>
<accession>A0A0K0F5K4</accession>
<reference evidence="3" key="2">
    <citation type="submission" date="2015-08" db="UniProtKB">
        <authorList>
            <consortium name="WormBaseParasite"/>
        </authorList>
    </citation>
    <scope>IDENTIFICATION</scope>
</reference>
<name>A0A0K0F5K4_STRVS</name>
<dbReference type="STRING" id="75913.A0A0K0F5K4"/>
<proteinExistence type="predicted"/>
<evidence type="ECO:0000313" key="3">
    <source>
        <dbReference type="WBParaSite" id="SVE_0409500.1"/>
    </source>
</evidence>
<organism evidence="2 3">
    <name type="scientific">Strongyloides venezuelensis</name>
    <name type="common">Threadworm</name>
    <dbReference type="NCBI Taxonomy" id="75913"/>
    <lineage>
        <taxon>Eukaryota</taxon>
        <taxon>Metazoa</taxon>
        <taxon>Ecdysozoa</taxon>
        <taxon>Nematoda</taxon>
        <taxon>Chromadorea</taxon>
        <taxon>Rhabditida</taxon>
        <taxon>Tylenchina</taxon>
        <taxon>Panagrolaimomorpha</taxon>
        <taxon>Strongyloidoidea</taxon>
        <taxon>Strongyloididae</taxon>
        <taxon>Strongyloides</taxon>
    </lineage>
</organism>
<sequence length="1043" mass="120993">MPEQQDIVFKIFNIVKCAALGTIKNSEFASIIKSAIDNKTLTRKEMHQICGLVITAFFDEDNYGLKYLNPLESLINLCVISGDIVIGAILKTKFEKLDKKKIGNFFVLFKFVDFLVSKKKPTSSKGNDVMKVAEEILSIFNWYVELSTWDESETFTNYVAKRLFALLQNRYNCILLHATSKKSSECKKLLESRAVVLETKYPEISSYIRENVLIFKSTLERPYSSGLHHDFESISSMMTVYATLRTLESARDIAEAVYMASKNLQFTKIKMLYDMFKGVLYNFANNKTRREGRLFLGFAIIKFPKIIKSLVCDLRVLDEIDIVATLAKIATESKLLCIVDFQCKYSFWELFISGLEREGVISESNTEQALYFRSLDYKENKETYENGLFLKPNINFPLNECINAWEHLIKLPLDNLPTVLKGLKHVIGIEKGEDNFTGILMTMWFKEELGNLSRLFSKINYLCQCKNDSLDEDSKAIRLELFDTTLILLFTIYFHFPDFTIEEFIGLPKKGEESENEESFLFYIWNTKIDKKINIPNDPEERTFEFDWDAPPIALIENPSDDVENELDQIINAITDGENNKNVKKSTEEDEKKVVHENYEKMDDTENLDLIGNDIKRDDVNEGGETKDDKENEGGEVKMERLKCPLKLENDEEIDSQTRLIVDNLYKDKPFWDDEIDFAQAIKFIPKIAFTLCEDLRMKLHDKSNILDAFWCFRSMPSLVICLFQCLETGNNTHARNEVLDAIQIVLKKGKFDDDTVYNKWHFVYKIIGKKINDLVKIKAFQQPGTHFLISGFRKTLPVLEYKEIPHPHIIADAMIYTIKHNFVLPEALRIFDHYISVKGITSWCDSCFQELLRLETPDELDLASSLLLSIAFCRPTECFNEITKHIVDSILNADTWYMATHQPGRSALARLLVRSMCCMIWVSENRKHKEIYEKQLSFNEEDPNMNTLEIVFSRFYKETLSGHLKPTISFIIEFIYELAIAPQTPELSRLYSFVSRKFIFNLARLDPYSVTIDLYYRIFNFDDNGDNGLLQFATLHRFKGIL</sequence>
<keyword evidence="2" id="KW-1185">Reference proteome</keyword>